<dbReference type="InParanoid" id="A0A1X7TSQ2"/>
<proteinExistence type="predicted"/>
<evidence type="ECO:0000259" key="1">
    <source>
        <dbReference type="Pfam" id="PF09588"/>
    </source>
</evidence>
<dbReference type="AlphaFoldDB" id="A0A1X7TSQ2"/>
<reference evidence="2" key="1">
    <citation type="submission" date="2017-05" db="UniProtKB">
        <authorList>
            <consortium name="EnsemblMetazoa"/>
        </authorList>
    </citation>
    <scope>IDENTIFICATION</scope>
</reference>
<name>A0A1X7TSQ2_AMPQE</name>
<feature type="domain" description="YqaJ viral recombinase" evidence="1">
    <location>
        <begin position="6"/>
        <end position="83"/>
    </location>
</feature>
<protein>
    <recommendedName>
        <fullName evidence="1">YqaJ viral recombinase domain-containing protein</fullName>
    </recommendedName>
</protein>
<dbReference type="InterPro" id="IPR019080">
    <property type="entry name" value="YqaJ_viral_recombinase"/>
</dbReference>
<accession>A0A1X7TSQ2</accession>
<dbReference type="EnsemblMetazoa" id="Aqu2.1.18225_001">
    <property type="protein sequence ID" value="Aqu2.1.18225_001"/>
    <property type="gene ID" value="Aqu2.1.18225"/>
</dbReference>
<evidence type="ECO:0000313" key="2">
    <source>
        <dbReference type="EnsemblMetazoa" id="Aqu2.1.18225_001"/>
    </source>
</evidence>
<organism evidence="2">
    <name type="scientific">Amphimedon queenslandica</name>
    <name type="common">Sponge</name>
    <dbReference type="NCBI Taxonomy" id="400682"/>
    <lineage>
        <taxon>Eukaryota</taxon>
        <taxon>Metazoa</taxon>
        <taxon>Porifera</taxon>
        <taxon>Demospongiae</taxon>
        <taxon>Heteroscleromorpha</taxon>
        <taxon>Haplosclerida</taxon>
        <taxon>Niphatidae</taxon>
        <taxon>Amphimedon</taxon>
    </lineage>
</organism>
<dbReference type="Pfam" id="PF09588">
    <property type="entry name" value="YqaJ"/>
    <property type="match status" value="1"/>
</dbReference>
<dbReference type="Gene3D" id="3.90.320.10">
    <property type="match status" value="1"/>
</dbReference>
<dbReference type="InterPro" id="IPR011604">
    <property type="entry name" value="PDDEXK-like_dom_sf"/>
</dbReference>
<sequence>MGYKKEIPKYCQPQIRWARDNEPRALKCYLESQLAIEEEMLFEPAGLSLSPEKAYLGASSDGKLTRKSSDTCIGCLEIQCPYSIDRFLTISLTPDEIAD</sequence>